<evidence type="ECO:0000313" key="4">
    <source>
        <dbReference type="Proteomes" id="UP000198885"/>
    </source>
</evidence>
<name>A0A1H9U8U5_9RHOB</name>
<evidence type="ECO:0000259" key="2">
    <source>
        <dbReference type="PROSITE" id="PS50110"/>
    </source>
</evidence>
<dbReference type="STRING" id="641238.SAMN04490244_105107"/>
<organism evidence="3 4">
    <name type="scientific">Tranquillimonas rosea</name>
    <dbReference type="NCBI Taxonomy" id="641238"/>
    <lineage>
        <taxon>Bacteria</taxon>
        <taxon>Pseudomonadati</taxon>
        <taxon>Pseudomonadota</taxon>
        <taxon>Alphaproteobacteria</taxon>
        <taxon>Rhodobacterales</taxon>
        <taxon>Roseobacteraceae</taxon>
        <taxon>Tranquillimonas</taxon>
    </lineage>
</organism>
<dbReference type="InterPro" id="IPR011006">
    <property type="entry name" value="CheY-like_superfamily"/>
</dbReference>
<dbReference type="PROSITE" id="PS50110">
    <property type="entry name" value="RESPONSE_REGULATORY"/>
    <property type="match status" value="1"/>
</dbReference>
<protein>
    <recommendedName>
        <fullName evidence="2">Response regulatory domain-containing protein</fullName>
    </recommendedName>
</protein>
<dbReference type="AlphaFoldDB" id="A0A1H9U8U5"/>
<proteinExistence type="predicted"/>
<dbReference type="Gene3D" id="3.40.50.2300">
    <property type="match status" value="1"/>
</dbReference>
<keyword evidence="4" id="KW-1185">Reference proteome</keyword>
<evidence type="ECO:0000313" key="3">
    <source>
        <dbReference type="EMBL" id="SES05742.1"/>
    </source>
</evidence>
<gene>
    <name evidence="3" type="ORF">SAMN04490244_105107</name>
</gene>
<feature type="domain" description="Response regulatory" evidence="2">
    <location>
        <begin position="7"/>
        <end position="116"/>
    </location>
</feature>
<dbReference type="InterPro" id="IPR001789">
    <property type="entry name" value="Sig_transdc_resp-reg_receiver"/>
</dbReference>
<accession>A0A1H9U8U5</accession>
<comment type="caution">
    <text evidence="1">Lacks conserved residue(s) required for the propagation of feature annotation.</text>
</comment>
<dbReference type="SUPFAM" id="SSF52172">
    <property type="entry name" value="CheY-like"/>
    <property type="match status" value="1"/>
</dbReference>
<dbReference type="GO" id="GO:0000160">
    <property type="term" value="P:phosphorelay signal transduction system"/>
    <property type="evidence" value="ECO:0007669"/>
    <property type="project" value="InterPro"/>
</dbReference>
<dbReference type="Proteomes" id="UP000198885">
    <property type="component" value="Unassembled WGS sequence"/>
</dbReference>
<evidence type="ECO:0000256" key="1">
    <source>
        <dbReference type="PROSITE-ProRule" id="PRU00169"/>
    </source>
</evidence>
<reference evidence="3 4" key="1">
    <citation type="submission" date="2016-10" db="EMBL/GenBank/DDBJ databases">
        <authorList>
            <person name="de Groot N.N."/>
        </authorList>
    </citation>
    <scope>NUCLEOTIDE SEQUENCE [LARGE SCALE GENOMIC DNA]</scope>
    <source>
        <strain evidence="3 4">DSM 23042</strain>
    </source>
</reference>
<sequence length="123" mass="13562">MHAEHLTFLVVERDVLVADDLVESLSEFHPDSTLIVCRSIEDAQERLEAGLVVDLAVIGVRSRDGDVERLLAQLDGISARRIMMSDKLDNEIEGRQVTITRPFVTSTLRAALERLLGTPGPVA</sequence>
<dbReference type="EMBL" id="FOGU01000005">
    <property type="protein sequence ID" value="SES05742.1"/>
    <property type="molecule type" value="Genomic_DNA"/>
</dbReference>